<evidence type="ECO:0000259" key="4">
    <source>
        <dbReference type="PROSITE" id="PS01124"/>
    </source>
</evidence>
<dbReference type="InterPro" id="IPR020449">
    <property type="entry name" value="Tscrpt_reg_AraC-type_HTH"/>
</dbReference>
<keyword evidence="2" id="KW-0238">DNA-binding</keyword>
<feature type="domain" description="HTH araC/xylS-type" evidence="4">
    <location>
        <begin position="18"/>
        <end position="116"/>
    </location>
</feature>
<dbReference type="PRINTS" id="PR00032">
    <property type="entry name" value="HTHARAC"/>
</dbReference>
<proteinExistence type="predicted"/>
<organism evidence="5 6">
    <name type="scientific">Actinacidiphila polyblastidii</name>
    <dbReference type="NCBI Taxonomy" id="3110430"/>
    <lineage>
        <taxon>Bacteria</taxon>
        <taxon>Bacillati</taxon>
        <taxon>Actinomycetota</taxon>
        <taxon>Actinomycetes</taxon>
        <taxon>Kitasatosporales</taxon>
        <taxon>Streptomycetaceae</taxon>
        <taxon>Actinacidiphila</taxon>
    </lineage>
</organism>
<dbReference type="PANTHER" id="PTHR46796">
    <property type="entry name" value="HTH-TYPE TRANSCRIPTIONAL ACTIVATOR RHAS-RELATED"/>
    <property type="match status" value="1"/>
</dbReference>
<dbReference type="PROSITE" id="PS01124">
    <property type="entry name" value="HTH_ARAC_FAMILY_2"/>
    <property type="match status" value="1"/>
</dbReference>
<evidence type="ECO:0000256" key="1">
    <source>
        <dbReference type="ARBA" id="ARBA00023015"/>
    </source>
</evidence>
<keyword evidence="1" id="KW-0805">Transcription regulation</keyword>
<dbReference type="PANTHER" id="PTHR46796:SF2">
    <property type="entry name" value="TRANSCRIPTIONAL REGULATORY PROTEIN"/>
    <property type="match status" value="1"/>
</dbReference>
<dbReference type="Gene3D" id="1.10.10.60">
    <property type="entry name" value="Homeodomain-like"/>
    <property type="match status" value="2"/>
</dbReference>
<dbReference type="InterPro" id="IPR018060">
    <property type="entry name" value="HTH_AraC"/>
</dbReference>
<accession>A0ABU7P6A2</accession>
<dbReference type="SUPFAM" id="SSF117074">
    <property type="entry name" value="Hypothetical protein PA1324"/>
    <property type="match status" value="1"/>
</dbReference>
<name>A0ABU7P6A2_9ACTN</name>
<comment type="caution">
    <text evidence="5">The sequence shown here is derived from an EMBL/GenBank/DDBJ whole genome shotgun (WGS) entry which is preliminary data.</text>
</comment>
<protein>
    <submittedName>
        <fullName evidence="5">AraC family transcriptional regulator</fullName>
    </submittedName>
</protein>
<keyword evidence="6" id="KW-1185">Reference proteome</keyword>
<dbReference type="PROSITE" id="PS00041">
    <property type="entry name" value="HTH_ARAC_FAMILY_1"/>
    <property type="match status" value="1"/>
</dbReference>
<dbReference type="RefSeq" id="WP_330792476.1">
    <property type="nucleotide sequence ID" value="NZ_JAZEWV010000001.1"/>
</dbReference>
<keyword evidence="3" id="KW-0804">Transcription</keyword>
<dbReference type="Pfam" id="PF12833">
    <property type="entry name" value="HTH_18"/>
    <property type="match status" value="1"/>
</dbReference>
<reference evidence="5 6" key="1">
    <citation type="submission" date="2023-12" db="EMBL/GenBank/DDBJ databases">
        <title>Streptomyces sp. V4-01.</title>
        <authorList>
            <person name="Somphong A."/>
            <person name="Phongsopitanun W."/>
        </authorList>
    </citation>
    <scope>NUCLEOTIDE SEQUENCE [LARGE SCALE GENOMIC DNA]</scope>
    <source>
        <strain evidence="5 6">V4-01</strain>
    </source>
</reference>
<evidence type="ECO:0000313" key="5">
    <source>
        <dbReference type="EMBL" id="MEE4540622.1"/>
    </source>
</evidence>
<sequence length="257" mass="27977">MGDVRESSANLTMEHAVVRAIEIMQERMEEPLTVTDLASAAMYSKFHFSRNFQRVTGISPGRYLSALRLQAAKGLLVTTRMTVTEISHRVGYSSVGTFSTRFTRCVGLAPTMFRRRGGFAHPVPPASPPRGAGRLPVVRGYVRSPELDEDSMLFVGLYPTPTPEGHPVRCTMMDADGPFVLDQVPPGTWYVTGYRTVLGGPSVDARVVALAMEGPLTVRQGLPMMPLDLRLHPVSALDPPVLPAFPDARSMAFHGAA</sequence>
<evidence type="ECO:0000256" key="2">
    <source>
        <dbReference type="ARBA" id="ARBA00023125"/>
    </source>
</evidence>
<evidence type="ECO:0000256" key="3">
    <source>
        <dbReference type="ARBA" id="ARBA00023163"/>
    </source>
</evidence>
<evidence type="ECO:0000313" key="6">
    <source>
        <dbReference type="Proteomes" id="UP001344658"/>
    </source>
</evidence>
<dbReference type="Proteomes" id="UP001344658">
    <property type="component" value="Unassembled WGS sequence"/>
</dbReference>
<dbReference type="SUPFAM" id="SSF46689">
    <property type="entry name" value="Homeodomain-like"/>
    <property type="match status" value="2"/>
</dbReference>
<dbReference type="InterPro" id="IPR009057">
    <property type="entry name" value="Homeodomain-like_sf"/>
</dbReference>
<dbReference type="SMART" id="SM00342">
    <property type="entry name" value="HTH_ARAC"/>
    <property type="match status" value="1"/>
</dbReference>
<dbReference type="InterPro" id="IPR018062">
    <property type="entry name" value="HTH_AraC-typ_CS"/>
</dbReference>
<gene>
    <name evidence="5" type="ORF">V2S66_01395</name>
</gene>
<dbReference type="InterPro" id="IPR050204">
    <property type="entry name" value="AraC_XylS_family_regulators"/>
</dbReference>
<dbReference type="EMBL" id="JAZEWV010000001">
    <property type="protein sequence ID" value="MEE4540622.1"/>
    <property type="molecule type" value="Genomic_DNA"/>
</dbReference>